<dbReference type="VEuPathDB" id="CryptoDB:Vbra_16102"/>
<gene>
    <name evidence="2" type="ORF">Vbra_16102</name>
</gene>
<dbReference type="InParanoid" id="A0A0G4FSU1"/>
<feature type="transmembrane region" description="Helical" evidence="1">
    <location>
        <begin position="127"/>
        <end position="149"/>
    </location>
</feature>
<reference evidence="2 3" key="1">
    <citation type="submission" date="2014-11" db="EMBL/GenBank/DDBJ databases">
        <authorList>
            <person name="Zhu J."/>
            <person name="Qi W."/>
            <person name="Song R."/>
        </authorList>
    </citation>
    <scope>NUCLEOTIDE SEQUENCE [LARGE SCALE GENOMIC DNA]</scope>
</reference>
<dbReference type="Proteomes" id="UP000041254">
    <property type="component" value="Unassembled WGS sequence"/>
</dbReference>
<evidence type="ECO:0008006" key="4">
    <source>
        <dbReference type="Google" id="ProtNLM"/>
    </source>
</evidence>
<keyword evidence="1" id="KW-1133">Transmembrane helix</keyword>
<keyword evidence="1" id="KW-0472">Membrane</keyword>
<dbReference type="AlphaFoldDB" id="A0A0G4FSU1"/>
<proteinExistence type="predicted"/>
<name>A0A0G4FSU1_VITBC</name>
<accession>A0A0G4FSU1</accession>
<sequence length="150" mass="15684">MVPPAVFGQWRVKILVLTLVSVCLSTLAAAASLLFGQTVTPITSMLLKIIVWAAASLTSHALDTTVVQQLAVGACLALCRGAIITTSITGADAVSVLFCLVHTAAVIKEVATTIPTHWSSMYDIDDAPYAASLLGLGLFELVVASLRLFV</sequence>
<evidence type="ECO:0000256" key="1">
    <source>
        <dbReference type="SAM" id="Phobius"/>
    </source>
</evidence>
<dbReference type="EMBL" id="CDMY01000495">
    <property type="protein sequence ID" value="CEM17731.1"/>
    <property type="molecule type" value="Genomic_DNA"/>
</dbReference>
<protein>
    <recommendedName>
        <fullName evidence="4">Transmembrane protein</fullName>
    </recommendedName>
</protein>
<evidence type="ECO:0000313" key="2">
    <source>
        <dbReference type="EMBL" id="CEM17731.1"/>
    </source>
</evidence>
<keyword evidence="3" id="KW-1185">Reference proteome</keyword>
<feature type="transmembrane region" description="Helical" evidence="1">
    <location>
        <begin position="12"/>
        <end position="36"/>
    </location>
</feature>
<evidence type="ECO:0000313" key="3">
    <source>
        <dbReference type="Proteomes" id="UP000041254"/>
    </source>
</evidence>
<keyword evidence="1" id="KW-0812">Transmembrane</keyword>
<organism evidence="2 3">
    <name type="scientific">Vitrella brassicaformis (strain CCMP3155)</name>
    <dbReference type="NCBI Taxonomy" id="1169540"/>
    <lineage>
        <taxon>Eukaryota</taxon>
        <taxon>Sar</taxon>
        <taxon>Alveolata</taxon>
        <taxon>Colpodellida</taxon>
        <taxon>Vitrellaceae</taxon>
        <taxon>Vitrella</taxon>
    </lineage>
</organism>